<name>A0A7H1B6P2_9ACTN</name>
<feature type="domain" description="Zinc finger CGNR" evidence="1">
    <location>
        <begin position="123"/>
        <end position="166"/>
    </location>
</feature>
<dbReference type="InterPro" id="IPR021005">
    <property type="entry name" value="Znf_CGNR"/>
</dbReference>
<dbReference type="InterPro" id="IPR010852">
    <property type="entry name" value="ABATE"/>
</dbReference>
<dbReference type="SUPFAM" id="SSF160904">
    <property type="entry name" value="Jann2411-like"/>
    <property type="match status" value="1"/>
</dbReference>
<gene>
    <name evidence="2" type="ORF">IAG42_12695</name>
</gene>
<dbReference type="EMBL" id="CP061281">
    <property type="protein sequence ID" value="QNS04397.1"/>
    <property type="molecule type" value="Genomic_DNA"/>
</dbReference>
<dbReference type="KEGG" id="sxn:IAG42_12695"/>
<sequence>MQRPLTGEPLALDLVNTAWVDQGQPFDLFEEPGALDGWLAEHGLTPRTSQALEPLLLARTALRAALAGDSGPLNDVLRHGARRPLLDEDGRPAERLVLDSPEWEPAWRAAADYVRLLGERPERVRKCANEVCVLWFHDVSKNGRRRWCSMEGCGNRAKTTRYQARHRVGE</sequence>
<accession>A0A7H1B6P2</accession>
<organism evidence="2 3">
    <name type="scientific">Streptomyces xanthii</name>
    <dbReference type="NCBI Taxonomy" id="2768069"/>
    <lineage>
        <taxon>Bacteria</taxon>
        <taxon>Bacillati</taxon>
        <taxon>Actinomycetota</taxon>
        <taxon>Actinomycetes</taxon>
        <taxon>Kitasatosporales</taxon>
        <taxon>Streptomycetaceae</taxon>
        <taxon>Streptomyces</taxon>
    </lineage>
</organism>
<dbReference type="InterPro" id="IPR023286">
    <property type="entry name" value="ABATE_dom_sf"/>
</dbReference>
<dbReference type="PANTHER" id="PTHR35525:SF3">
    <property type="entry name" value="BLL6575 PROTEIN"/>
    <property type="match status" value="1"/>
</dbReference>
<reference evidence="2 3" key="1">
    <citation type="submission" date="2020-09" db="EMBL/GenBank/DDBJ databases">
        <title>A novel species.</title>
        <authorList>
            <person name="Gao J."/>
        </authorList>
    </citation>
    <scope>NUCLEOTIDE SEQUENCE [LARGE SCALE GENOMIC DNA]</scope>
    <source>
        <strain evidence="2 3">CRXT-Y-14</strain>
    </source>
</reference>
<dbReference type="Pfam" id="PF07336">
    <property type="entry name" value="ABATE"/>
    <property type="match status" value="1"/>
</dbReference>
<dbReference type="RefSeq" id="WP_188337133.1">
    <property type="nucleotide sequence ID" value="NZ_CP061281.1"/>
</dbReference>
<dbReference type="PANTHER" id="PTHR35525">
    <property type="entry name" value="BLL6575 PROTEIN"/>
    <property type="match status" value="1"/>
</dbReference>
<dbReference type="Pfam" id="PF11706">
    <property type="entry name" value="zf-CGNR"/>
    <property type="match status" value="1"/>
</dbReference>
<dbReference type="Proteomes" id="UP000516428">
    <property type="component" value="Chromosome"/>
</dbReference>
<evidence type="ECO:0000259" key="1">
    <source>
        <dbReference type="Pfam" id="PF11706"/>
    </source>
</evidence>
<protein>
    <submittedName>
        <fullName evidence="2">CGNR zinc finger domain-containing protein</fullName>
    </submittedName>
</protein>
<evidence type="ECO:0000313" key="3">
    <source>
        <dbReference type="Proteomes" id="UP000516428"/>
    </source>
</evidence>
<dbReference type="Gene3D" id="1.10.3300.10">
    <property type="entry name" value="Jann2411-like domain"/>
    <property type="match status" value="1"/>
</dbReference>
<proteinExistence type="predicted"/>
<dbReference type="AlphaFoldDB" id="A0A7H1B6P2"/>
<keyword evidence="3" id="KW-1185">Reference proteome</keyword>
<evidence type="ECO:0000313" key="2">
    <source>
        <dbReference type="EMBL" id="QNS04397.1"/>
    </source>
</evidence>